<dbReference type="RefSeq" id="WP_344118373.1">
    <property type="nucleotide sequence ID" value="NZ_BAAABW010000016.1"/>
</dbReference>
<evidence type="ECO:0000313" key="1">
    <source>
        <dbReference type="EMBL" id="GAA0352347.1"/>
    </source>
</evidence>
<dbReference type="InterPro" id="IPR038056">
    <property type="entry name" value="YjbR-like_sf"/>
</dbReference>
<dbReference type="Proteomes" id="UP001500063">
    <property type="component" value="Unassembled WGS sequence"/>
</dbReference>
<sequence length="131" mass="14330">MTPADIAEFAMGLPEATEGEPGPGMTLFKVGGKIFAILTEANASRPEQVTLKSDPESALHLREQYPAVGPSYYARLRHWNTVALDGTVPADELADMIEHSWDRVVAGLPRTTRDRLRRLRGVTPEPPAPGR</sequence>
<dbReference type="Pfam" id="PF04237">
    <property type="entry name" value="YjbR"/>
    <property type="match status" value="1"/>
</dbReference>
<dbReference type="PANTHER" id="PTHR35145:SF1">
    <property type="entry name" value="CYTOPLASMIC PROTEIN"/>
    <property type="match status" value="1"/>
</dbReference>
<dbReference type="GO" id="GO:0003677">
    <property type="term" value="F:DNA binding"/>
    <property type="evidence" value="ECO:0007669"/>
    <property type="project" value="UniProtKB-KW"/>
</dbReference>
<evidence type="ECO:0000313" key="2">
    <source>
        <dbReference type="Proteomes" id="UP001500063"/>
    </source>
</evidence>
<comment type="caution">
    <text evidence="1">The sequence shown here is derived from an EMBL/GenBank/DDBJ whole genome shotgun (WGS) entry which is preliminary data.</text>
</comment>
<name>A0ABN0X100_9ACTN</name>
<dbReference type="InterPro" id="IPR007351">
    <property type="entry name" value="YjbR"/>
</dbReference>
<proteinExistence type="predicted"/>
<organism evidence="1 2">
    <name type="scientific">Streptomyces blastmyceticus</name>
    <dbReference type="NCBI Taxonomy" id="68180"/>
    <lineage>
        <taxon>Bacteria</taxon>
        <taxon>Bacillati</taxon>
        <taxon>Actinomycetota</taxon>
        <taxon>Actinomycetes</taxon>
        <taxon>Kitasatosporales</taxon>
        <taxon>Streptomycetaceae</taxon>
        <taxon>Streptomyces</taxon>
    </lineage>
</organism>
<dbReference type="PANTHER" id="PTHR35145">
    <property type="entry name" value="CYTOPLASMIC PROTEIN-RELATED"/>
    <property type="match status" value="1"/>
</dbReference>
<gene>
    <name evidence="1" type="ORF">GCM10010319_31840</name>
</gene>
<dbReference type="SUPFAM" id="SSF142906">
    <property type="entry name" value="YjbR-like"/>
    <property type="match status" value="1"/>
</dbReference>
<reference evidence="1 2" key="1">
    <citation type="journal article" date="2019" name="Int. J. Syst. Evol. Microbiol.">
        <title>The Global Catalogue of Microorganisms (GCM) 10K type strain sequencing project: providing services to taxonomists for standard genome sequencing and annotation.</title>
        <authorList>
            <consortium name="The Broad Institute Genomics Platform"/>
            <consortium name="The Broad Institute Genome Sequencing Center for Infectious Disease"/>
            <person name="Wu L."/>
            <person name="Ma J."/>
        </authorList>
    </citation>
    <scope>NUCLEOTIDE SEQUENCE [LARGE SCALE GENOMIC DNA]</scope>
    <source>
        <strain evidence="1 2">JCM 4565</strain>
    </source>
</reference>
<dbReference type="InterPro" id="IPR058532">
    <property type="entry name" value="YjbR/MT2646/Rv2570-like"/>
</dbReference>
<keyword evidence="2" id="KW-1185">Reference proteome</keyword>
<dbReference type="EMBL" id="BAAABW010000016">
    <property type="protein sequence ID" value="GAA0352347.1"/>
    <property type="molecule type" value="Genomic_DNA"/>
</dbReference>
<protein>
    <submittedName>
        <fullName evidence="1">MmcQ/YjbR family DNA-binding protein</fullName>
    </submittedName>
</protein>
<accession>A0ABN0X100</accession>
<keyword evidence="1" id="KW-0238">DNA-binding</keyword>
<dbReference type="Gene3D" id="3.90.1150.30">
    <property type="match status" value="1"/>
</dbReference>